<keyword evidence="9" id="KW-1185">Reference proteome</keyword>
<feature type="compositionally biased region" description="Low complexity" evidence="6">
    <location>
        <begin position="328"/>
        <end position="340"/>
    </location>
</feature>
<dbReference type="eggNOG" id="KOG4136">
    <property type="taxonomic scope" value="Eukaryota"/>
</dbReference>
<evidence type="ECO:0000256" key="2">
    <source>
        <dbReference type="ARBA" id="ARBA00008096"/>
    </source>
</evidence>
<feature type="transmembrane region" description="Helical" evidence="7">
    <location>
        <begin position="43"/>
        <end position="62"/>
    </location>
</feature>
<dbReference type="GO" id="GO:0097020">
    <property type="term" value="F:COPII receptor activity"/>
    <property type="evidence" value="ECO:0007669"/>
    <property type="project" value="InterPro"/>
</dbReference>
<dbReference type="GO" id="GO:0005789">
    <property type="term" value="C:endoplasmic reticulum membrane"/>
    <property type="evidence" value="ECO:0007669"/>
    <property type="project" value="TreeGrafter"/>
</dbReference>
<dbReference type="GO" id="GO:0000139">
    <property type="term" value="C:Golgi membrane"/>
    <property type="evidence" value="ECO:0007669"/>
    <property type="project" value="TreeGrafter"/>
</dbReference>
<keyword evidence="5 7" id="KW-0472">Membrane</keyword>
<evidence type="ECO:0000256" key="3">
    <source>
        <dbReference type="ARBA" id="ARBA00022692"/>
    </source>
</evidence>
<reference evidence="8 9" key="1">
    <citation type="journal article" date="2011" name="J. Gen. Appl. Microbiol.">
        <title>Draft genome sequencing of the enigmatic basidiomycete Mixia osmundae.</title>
        <authorList>
            <person name="Nishida H."/>
            <person name="Nagatsuka Y."/>
            <person name="Sugiyama J."/>
        </authorList>
    </citation>
    <scope>NUCLEOTIDE SEQUENCE [LARGE SCALE GENOMIC DNA]</scope>
    <source>
        <strain evidence="9">CBS 9802 / IAM 14324 / JCM 22182 / KY 12970</strain>
    </source>
</reference>
<name>G7EAL0_MIXOS</name>
<dbReference type="GO" id="GO:0006888">
    <property type="term" value="P:endoplasmic reticulum to Golgi vesicle-mediated transport"/>
    <property type="evidence" value="ECO:0007669"/>
    <property type="project" value="InterPro"/>
</dbReference>
<dbReference type="AlphaFoldDB" id="G7EAL0"/>
<dbReference type="PANTHER" id="PTHR13144:SF0">
    <property type="entry name" value="PROTEIN TEX261"/>
    <property type="match status" value="1"/>
</dbReference>
<feature type="compositionally biased region" description="Polar residues" evidence="6">
    <location>
        <begin position="241"/>
        <end position="257"/>
    </location>
</feature>
<dbReference type="EMBL" id="BABT02000240">
    <property type="protein sequence ID" value="GAA99870.1"/>
    <property type="molecule type" value="Genomic_DNA"/>
</dbReference>
<evidence type="ECO:0000256" key="6">
    <source>
        <dbReference type="SAM" id="MobiDB-lite"/>
    </source>
</evidence>
<keyword evidence="3 7" id="KW-0812">Transmembrane</keyword>
<comment type="caution">
    <text evidence="8">The sequence shown here is derived from an EMBL/GenBank/DDBJ whole genome shotgun (WGS) entry which is preliminary data.</text>
</comment>
<protein>
    <submittedName>
        <fullName evidence="8">Uncharacterized protein</fullName>
    </submittedName>
</protein>
<dbReference type="OrthoDB" id="28257at2759"/>
<evidence type="ECO:0000256" key="5">
    <source>
        <dbReference type="ARBA" id="ARBA00023136"/>
    </source>
</evidence>
<feature type="region of interest" description="Disordered" evidence="6">
    <location>
        <begin position="226"/>
        <end position="397"/>
    </location>
</feature>
<dbReference type="Proteomes" id="UP000009131">
    <property type="component" value="Unassembled WGS sequence"/>
</dbReference>
<feature type="transmembrane region" description="Helical" evidence="7">
    <location>
        <begin position="98"/>
        <end position="116"/>
    </location>
</feature>
<feature type="compositionally biased region" description="Polar residues" evidence="6">
    <location>
        <begin position="386"/>
        <end position="397"/>
    </location>
</feature>
<feature type="transmembrane region" description="Helical" evidence="7">
    <location>
        <begin position="153"/>
        <end position="172"/>
    </location>
</feature>
<organism evidence="8 9">
    <name type="scientific">Mixia osmundae (strain CBS 9802 / IAM 14324 / JCM 22182 / KY 12970)</name>
    <dbReference type="NCBI Taxonomy" id="764103"/>
    <lineage>
        <taxon>Eukaryota</taxon>
        <taxon>Fungi</taxon>
        <taxon>Dikarya</taxon>
        <taxon>Basidiomycota</taxon>
        <taxon>Pucciniomycotina</taxon>
        <taxon>Mixiomycetes</taxon>
        <taxon>Mixiales</taxon>
        <taxon>Mixiaceae</taxon>
        <taxon>Mixia</taxon>
    </lineage>
</organism>
<dbReference type="InParanoid" id="G7EAL0"/>
<evidence type="ECO:0000256" key="4">
    <source>
        <dbReference type="ARBA" id="ARBA00022989"/>
    </source>
</evidence>
<reference evidence="8 9" key="2">
    <citation type="journal article" date="2012" name="Open Biol.">
        <title>Characteristics of nucleosomes and linker DNA regions on the genome of the basidiomycete Mixia osmundae revealed by mono- and dinucleosome mapping.</title>
        <authorList>
            <person name="Nishida H."/>
            <person name="Kondo S."/>
            <person name="Matsumoto T."/>
            <person name="Suzuki Y."/>
            <person name="Yoshikawa H."/>
            <person name="Taylor T.D."/>
            <person name="Sugiyama J."/>
        </authorList>
    </citation>
    <scope>NUCLEOTIDE SEQUENCE [LARGE SCALE GENOMIC DNA]</scope>
    <source>
        <strain evidence="9">CBS 9802 / IAM 14324 / JCM 22182 / KY 12970</strain>
    </source>
</reference>
<feature type="transmembrane region" description="Helical" evidence="7">
    <location>
        <begin position="69"/>
        <end position="86"/>
    </location>
</feature>
<proteinExistence type="inferred from homology"/>
<sequence>MLLIHAVSYVGTAFALVFVTLSLASGLLYVSEYIEENSKLAKIWGQRLVFGVIGAHLLFCVFDKLPLHLTVLGILCQVVYLQNIGRNWPVIPVTSAKFLLSVILVFVDHFAWFFYFQDRAREIQRQVVPHGRRNHWKAPHLTPRLEPMTFKDVATFFGICVWLVPFFIFLSLSANENVLPQDFALKSPAPGSTAENGPPVTPKRVGPRVPLLKQILVPILEMIPSKKKTSRSQMDGLIASPSRTRPSSPLGWNSPQLSPAVGSTHPSPYFPPTPTGQGLGIATNMASPRASHGSPTSFYSPSLGSPMRTKPNHKRSFTSPSVQLKKASSSLNLLSSPISSMDKPARGDSNDQLELGDPLAPDAGDEGPQELSHDFPLAGRDVLLDSPSSNISMRRRQ</sequence>
<dbReference type="InterPro" id="IPR007277">
    <property type="entry name" value="Svp26/Tex261"/>
</dbReference>
<dbReference type="HOGENOM" id="CLU_058268_1_0_1"/>
<feature type="transmembrane region" description="Helical" evidence="7">
    <location>
        <begin position="7"/>
        <end position="31"/>
    </location>
</feature>
<keyword evidence="4 7" id="KW-1133">Transmembrane helix</keyword>
<feature type="compositionally biased region" description="Polar residues" evidence="6">
    <location>
        <begin position="293"/>
        <end position="303"/>
    </location>
</feature>
<evidence type="ECO:0000313" key="9">
    <source>
        <dbReference type="Proteomes" id="UP000009131"/>
    </source>
</evidence>
<evidence type="ECO:0000256" key="7">
    <source>
        <dbReference type="SAM" id="Phobius"/>
    </source>
</evidence>
<evidence type="ECO:0000256" key="1">
    <source>
        <dbReference type="ARBA" id="ARBA00004141"/>
    </source>
</evidence>
<accession>G7EAL0</accession>
<evidence type="ECO:0000313" key="8">
    <source>
        <dbReference type="EMBL" id="GAA99870.1"/>
    </source>
</evidence>
<dbReference type="RefSeq" id="XP_014570980.1">
    <property type="nucleotide sequence ID" value="XM_014715494.1"/>
</dbReference>
<dbReference type="Pfam" id="PF04148">
    <property type="entry name" value="Erv26"/>
    <property type="match status" value="1"/>
</dbReference>
<gene>
    <name evidence="8" type="primary">Mo06573</name>
    <name evidence="8" type="ORF">E5Q_06573</name>
</gene>
<dbReference type="GO" id="GO:0030134">
    <property type="term" value="C:COPII-coated ER to Golgi transport vesicle"/>
    <property type="evidence" value="ECO:0007669"/>
    <property type="project" value="TreeGrafter"/>
</dbReference>
<comment type="similarity">
    <text evidence="2">Belongs to the SVP26 family.</text>
</comment>
<comment type="subcellular location">
    <subcellularLocation>
        <location evidence="1">Membrane</location>
        <topology evidence="1">Multi-pass membrane protein</topology>
    </subcellularLocation>
</comment>
<dbReference type="PANTHER" id="PTHR13144">
    <property type="entry name" value="TEX261 PROTEIN"/>
    <property type="match status" value="1"/>
</dbReference>